<feature type="transmembrane region" description="Helical" evidence="1">
    <location>
        <begin position="65"/>
        <end position="87"/>
    </location>
</feature>
<proteinExistence type="predicted"/>
<feature type="transmembrane region" description="Helical" evidence="1">
    <location>
        <begin position="94"/>
        <end position="115"/>
    </location>
</feature>
<dbReference type="RefSeq" id="WP_155541653.1">
    <property type="nucleotide sequence ID" value="NZ_CABVGP010000001.1"/>
</dbReference>
<evidence type="ECO:0000313" key="2">
    <source>
        <dbReference type="EMBL" id="VVJ16294.1"/>
    </source>
</evidence>
<dbReference type="Proteomes" id="UP000399805">
    <property type="component" value="Unassembled WGS sequence"/>
</dbReference>
<keyword evidence="3" id="KW-1185">Reference proteome</keyword>
<name>A0A6I8LFS4_9PSEU</name>
<accession>A0A6I8LFS4</accession>
<dbReference type="AlphaFoldDB" id="A0A6I8LFS4"/>
<gene>
    <name evidence="2" type="ORF">AA23TX_01315</name>
</gene>
<keyword evidence="1" id="KW-0472">Membrane</keyword>
<keyword evidence="1" id="KW-0812">Transmembrane</keyword>
<dbReference type="EMBL" id="CABVGP010000001">
    <property type="protein sequence ID" value="VVJ16294.1"/>
    <property type="molecule type" value="Genomic_DNA"/>
</dbReference>
<evidence type="ECO:0000256" key="1">
    <source>
        <dbReference type="SAM" id="Phobius"/>
    </source>
</evidence>
<sequence>MTDSRSYPAMHPPRRIGFAVTCWFLALLGGAGAVLFGSAAAMSTDSCRPDEIVFPCTETGQQVVFWLPPVGWIVSNLLAWLTSALLIRRGGPRWPGVFVGVVVYTIAMVAGWFVAVR</sequence>
<keyword evidence="1" id="KW-1133">Transmembrane helix</keyword>
<protein>
    <recommendedName>
        <fullName evidence="4">Integral membrane protein</fullName>
    </recommendedName>
</protein>
<evidence type="ECO:0008006" key="4">
    <source>
        <dbReference type="Google" id="ProtNLM"/>
    </source>
</evidence>
<organism evidence="2 3">
    <name type="scientific">Amycolatopsis camponoti</name>
    <dbReference type="NCBI Taxonomy" id="2606593"/>
    <lineage>
        <taxon>Bacteria</taxon>
        <taxon>Bacillati</taxon>
        <taxon>Actinomycetota</taxon>
        <taxon>Actinomycetes</taxon>
        <taxon>Pseudonocardiales</taxon>
        <taxon>Pseudonocardiaceae</taxon>
        <taxon>Amycolatopsis</taxon>
    </lineage>
</organism>
<reference evidence="2 3" key="1">
    <citation type="submission" date="2019-09" db="EMBL/GenBank/DDBJ databases">
        <authorList>
            <person name="Leyn A S."/>
        </authorList>
    </citation>
    <scope>NUCLEOTIDE SEQUENCE [LARGE SCALE GENOMIC DNA]</scope>
    <source>
        <strain evidence="2">AA231_1</strain>
    </source>
</reference>
<evidence type="ECO:0000313" key="3">
    <source>
        <dbReference type="Proteomes" id="UP000399805"/>
    </source>
</evidence>